<gene>
    <name evidence="2" type="primary">catD</name>
    <name evidence="2" type="ORF">VHP8226_02270</name>
</gene>
<dbReference type="InterPro" id="IPR000073">
    <property type="entry name" value="AB_hydrolase_1"/>
</dbReference>
<protein>
    <submittedName>
        <fullName evidence="2">3-oxoadipate enol-lactonase 2</fullName>
        <ecNumber evidence="2">3.1.1.24</ecNumber>
    </submittedName>
</protein>
<feature type="domain" description="AB hydrolase-1" evidence="1">
    <location>
        <begin position="33"/>
        <end position="254"/>
    </location>
</feature>
<organism evidence="2 3">
    <name type="scientific">Vibrio hippocampi</name>
    <dbReference type="NCBI Taxonomy" id="654686"/>
    <lineage>
        <taxon>Bacteria</taxon>
        <taxon>Pseudomonadati</taxon>
        <taxon>Pseudomonadota</taxon>
        <taxon>Gammaproteobacteria</taxon>
        <taxon>Vibrionales</taxon>
        <taxon>Vibrionaceae</taxon>
        <taxon>Vibrio</taxon>
    </lineage>
</organism>
<name>A0ABM8ZJL6_9VIBR</name>
<dbReference type="InterPro" id="IPR029058">
    <property type="entry name" value="AB_hydrolase_fold"/>
</dbReference>
<dbReference type="PANTHER" id="PTHR43433">
    <property type="entry name" value="HYDROLASE, ALPHA/BETA FOLD FAMILY PROTEIN"/>
    <property type="match status" value="1"/>
</dbReference>
<dbReference type="InterPro" id="IPR050471">
    <property type="entry name" value="AB_hydrolase"/>
</dbReference>
<keyword evidence="2" id="KW-0378">Hydrolase</keyword>
<dbReference type="Pfam" id="PF00561">
    <property type="entry name" value="Abhydrolase_1"/>
    <property type="match status" value="1"/>
</dbReference>
<proteinExistence type="predicted"/>
<dbReference type="Proteomes" id="UP000838160">
    <property type="component" value="Unassembled WGS sequence"/>
</dbReference>
<keyword evidence="3" id="KW-1185">Reference proteome</keyword>
<accession>A0ABM8ZJL6</accession>
<comment type="caution">
    <text evidence="2">The sequence shown here is derived from an EMBL/GenBank/DDBJ whole genome shotgun (WGS) entry which is preliminary data.</text>
</comment>
<dbReference type="SUPFAM" id="SSF53474">
    <property type="entry name" value="alpha/beta-Hydrolases"/>
    <property type="match status" value="1"/>
</dbReference>
<sequence>MMKQFVVDGQTMAYQDIGQGEVLLLGHHYLWDGQMWQKQVAELSRHYRCIIPDFWSHGQSQAAPQAMCNLSDYAQHIVALMDELSIESFSIIGAGAAGMWGCEVVTLVPQRVKKLALVNTFVGLEPEVAHRKYTAMLNSAIEERQLSPQMIDTLATLYFAQSALESHPELITSFKQYLSQIEGQGAVELAKIGKMIIGRRDLCEIVEAFALPTMISVGSEDKIRPGLESYLMNDLISGSALQLIPNAGHMSMLETPELLTQQLVEFLD</sequence>
<evidence type="ECO:0000259" key="1">
    <source>
        <dbReference type="Pfam" id="PF00561"/>
    </source>
</evidence>
<dbReference type="EC" id="3.1.1.24" evidence="2"/>
<dbReference type="PRINTS" id="PR00412">
    <property type="entry name" value="EPOXHYDRLASE"/>
</dbReference>
<dbReference type="Gene3D" id="3.40.50.1820">
    <property type="entry name" value="alpha/beta hydrolase"/>
    <property type="match status" value="1"/>
</dbReference>
<dbReference type="InterPro" id="IPR000639">
    <property type="entry name" value="Epox_hydrolase-like"/>
</dbReference>
<dbReference type="EMBL" id="CAKLCM010000002">
    <property type="protein sequence ID" value="CAH0526894.1"/>
    <property type="molecule type" value="Genomic_DNA"/>
</dbReference>
<reference evidence="2" key="1">
    <citation type="submission" date="2021-12" db="EMBL/GenBank/DDBJ databases">
        <authorList>
            <person name="Rodrigo-Torres L."/>
            <person name="Arahal R. D."/>
            <person name="Lucena T."/>
        </authorList>
    </citation>
    <scope>NUCLEOTIDE SEQUENCE</scope>
    <source>
        <strain evidence="2">CECT 8226</strain>
    </source>
</reference>
<dbReference type="PANTHER" id="PTHR43433:SF5">
    <property type="entry name" value="AB HYDROLASE-1 DOMAIN-CONTAINING PROTEIN"/>
    <property type="match status" value="1"/>
</dbReference>
<evidence type="ECO:0000313" key="2">
    <source>
        <dbReference type="EMBL" id="CAH0526894.1"/>
    </source>
</evidence>
<dbReference type="GO" id="GO:0047570">
    <property type="term" value="F:3-oxoadipate enol-lactonase activity"/>
    <property type="evidence" value="ECO:0007669"/>
    <property type="project" value="UniProtKB-EC"/>
</dbReference>
<evidence type="ECO:0000313" key="3">
    <source>
        <dbReference type="Proteomes" id="UP000838160"/>
    </source>
</evidence>